<evidence type="ECO:0000313" key="3">
    <source>
        <dbReference type="Proteomes" id="UP001057877"/>
    </source>
</evidence>
<dbReference type="InterPro" id="IPR018370">
    <property type="entry name" value="Chaperonin_Cpn60_CS"/>
</dbReference>
<feature type="coiled-coil region" evidence="1">
    <location>
        <begin position="73"/>
        <end position="100"/>
    </location>
</feature>
<sequence length="104" mass="11536">MTALFINSNGYIYAQHNSITSDELTELGIDHVMVNEMPPEIVNQQEKQLVKVVSRDPLILELEDIPAPPEPPKTPEQERIEQLEAELSTLKAAMDELILSGGGL</sequence>
<dbReference type="RefSeq" id="WP_258388158.1">
    <property type="nucleotide sequence ID" value="NZ_CP091430.1"/>
</dbReference>
<keyword evidence="3" id="KW-1185">Reference proteome</keyword>
<protein>
    <submittedName>
        <fullName evidence="2">Uncharacterized protein</fullName>
    </submittedName>
</protein>
<accession>A0ABY5SIL4</accession>
<proteinExistence type="predicted"/>
<organism evidence="2 3">
    <name type="scientific">Paenibacillus spongiae</name>
    <dbReference type="NCBI Taxonomy" id="2909671"/>
    <lineage>
        <taxon>Bacteria</taxon>
        <taxon>Bacillati</taxon>
        <taxon>Bacillota</taxon>
        <taxon>Bacilli</taxon>
        <taxon>Bacillales</taxon>
        <taxon>Paenibacillaceae</taxon>
        <taxon>Paenibacillus</taxon>
    </lineage>
</organism>
<keyword evidence="1" id="KW-0175">Coiled coil</keyword>
<dbReference type="PROSITE" id="PS00296">
    <property type="entry name" value="CHAPERONINS_CPN60"/>
    <property type="match status" value="1"/>
</dbReference>
<evidence type="ECO:0000256" key="1">
    <source>
        <dbReference type="SAM" id="Coils"/>
    </source>
</evidence>
<reference evidence="2" key="1">
    <citation type="submission" date="2022-01" db="EMBL/GenBank/DDBJ databases">
        <title>Paenibacillus spongiae sp. nov., isolated from marine sponge.</title>
        <authorList>
            <person name="Li Z."/>
            <person name="Zhang M."/>
        </authorList>
    </citation>
    <scope>NUCLEOTIDE SEQUENCE</scope>
    <source>
        <strain evidence="2">PHS-Z3</strain>
    </source>
</reference>
<dbReference type="EMBL" id="CP091430">
    <property type="protein sequence ID" value="UVI32098.1"/>
    <property type="molecule type" value="Genomic_DNA"/>
</dbReference>
<dbReference type="Proteomes" id="UP001057877">
    <property type="component" value="Chromosome"/>
</dbReference>
<gene>
    <name evidence="2" type="ORF">L1F29_09875</name>
</gene>
<name>A0ABY5SIL4_9BACL</name>
<evidence type="ECO:0000313" key="2">
    <source>
        <dbReference type="EMBL" id="UVI32098.1"/>
    </source>
</evidence>